<comment type="caution">
    <text evidence="7">The sequence shown here is derived from an EMBL/GenBank/DDBJ whole genome shotgun (WGS) entry which is preliminary data.</text>
</comment>
<keyword evidence="3" id="KW-0238">DNA-binding</keyword>
<reference evidence="7" key="2">
    <citation type="submission" date="2021-04" db="EMBL/GenBank/DDBJ databases">
        <authorList>
            <person name="Gilroy R."/>
        </authorList>
    </citation>
    <scope>NUCLEOTIDE SEQUENCE</scope>
    <source>
        <strain evidence="7">ChiHjej13B12-4958</strain>
    </source>
</reference>
<dbReference type="Gene3D" id="3.40.190.10">
    <property type="entry name" value="Periplasmic binding protein-like II"/>
    <property type="match status" value="2"/>
</dbReference>
<dbReference type="GO" id="GO:0003700">
    <property type="term" value="F:DNA-binding transcription factor activity"/>
    <property type="evidence" value="ECO:0007669"/>
    <property type="project" value="TreeGrafter"/>
</dbReference>
<keyword evidence="2" id="KW-0805">Transcription regulation</keyword>
<dbReference type="InterPro" id="IPR005119">
    <property type="entry name" value="LysR_subst-bd"/>
</dbReference>
<accession>A0A9D2TQA3</accession>
<dbReference type="GO" id="GO:0032993">
    <property type="term" value="C:protein-DNA complex"/>
    <property type="evidence" value="ECO:0007669"/>
    <property type="project" value="TreeGrafter"/>
</dbReference>
<name>A0A9D2TQA3_9CORY</name>
<dbReference type="CDD" id="cd05466">
    <property type="entry name" value="PBP2_LTTR_substrate"/>
    <property type="match status" value="1"/>
</dbReference>
<evidence type="ECO:0000313" key="8">
    <source>
        <dbReference type="Proteomes" id="UP000823858"/>
    </source>
</evidence>
<keyword evidence="5" id="KW-0804">Transcription</keyword>
<proteinExistence type="inferred from homology"/>
<dbReference type="PANTHER" id="PTHR30346:SF0">
    <property type="entry name" value="HCA OPERON TRANSCRIPTIONAL ACTIVATOR HCAR"/>
    <property type="match status" value="1"/>
</dbReference>
<evidence type="ECO:0000259" key="6">
    <source>
        <dbReference type="Pfam" id="PF03466"/>
    </source>
</evidence>
<feature type="domain" description="LysR substrate-binding" evidence="6">
    <location>
        <begin position="16"/>
        <end position="120"/>
    </location>
</feature>
<dbReference type="EMBL" id="DWVP01000014">
    <property type="protein sequence ID" value="HJC85155.1"/>
    <property type="molecule type" value="Genomic_DNA"/>
</dbReference>
<dbReference type="SUPFAM" id="SSF53850">
    <property type="entry name" value="Periplasmic binding protein-like II"/>
    <property type="match status" value="1"/>
</dbReference>
<evidence type="ECO:0000256" key="3">
    <source>
        <dbReference type="ARBA" id="ARBA00023125"/>
    </source>
</evidence>
<dbReference type="Pfam" id="PF03466">
    <property type="entry name" value="LysR_substrate"/>
    <property type="match status" value="1"/>
</dbReference>
<gene>
    <name evidence="7" type="ORF">H9751_06380</name>
</gene>
<dbReference type="Proteomes" id="UP000823858">
    <property type="component" value="Unassembled WGS sequence"/>
</dbReference>
<evidence type="ECO:0000256" key="1">
    <source>
        <dbReference type="ARBA" id="ARBA00009437"/>
    </source>
</evidence>
<evidence type="ECO:0000256" key="2">
    <source>
        <dbReference type="ARBA" id="ARBA00023015"/>
    </source>
</evidence>
<comment type="similarity">
    <text evidence="1">Belongs to the LysR transcriptional regulatory family.</text>
</comment>
<dbReference type="GO" id="GO:0003677">
    <property type="term" value="F:DNA binding"/>
    <property type="evidence" value="ECO:0007669"/>
    <property type="project" value="UniProtKB-KW"/>
</dbReference>
<dbReference type="PANTHER" id="PTHR30346">
    <property type="entry name" value="TRANSCRIPTIONAL DUAL REGULATOR HCAR-RELATED"/>
    <property type="match status" value="1"/>
</dbReference>
<protein>
    <submittedName>
        <fullName evidence="7">LysR family transcriptional regulator substrate-binding protein</fullName>
    </submittedName>
</protein>
<organism evidence="7 8">
    <name type="scientific">Candidatus Corynebacterium faecigallinarum</name>
    <dbReference type="NCBI Taxonomy" id="2838528"/>
    <lineage>
        <taxon>Bacteria</taxon>
        <taxon>Bacillati</taxon>
        <taxon>Actinomycetota</taxon>
        <taxon>Actinomycetes</taxon>
        <taxon>Mycobacteriales</taxon>
        <taxon>Corynebacteriaceae</taxon>
        <taxon>Corynebacterium</taxon>
    </lineage>
</organism>
<reference evidence="7" key="1">
    <citation type="journal article" date="2021" name="PeerJ">
        <title>Extensive microbial diversity within the chicken gut microbiome revealed by metagenomics and culture.</title>
        <authorList>
            <person name="Gilroy R."/>
            <person name="Ravi A."/>
            <person name="Getino M."/>
            <person name="Pursley I."/>
            <person name="Horton D.L."/>
            <person name="Alikhan N.F."/>
            <person name="Baker D."/>
            <person name="Gharbi K."/>
            <person name="Hall N."/>
            <person name="Watson M."/>
            <person name="Adriaenssens E.M."/>
            <person name="Foster-Nyarko E."/>
            <person name="Jarju S."/>
            <person name="Secka A."/>
            <person name="Antonio M."/>
            <person name="Oren A."/>
            <person name="Chaudhuri R.R."/>
            <person name="La Ragione R."/>
            <person name="Hildebrand F."/>
            <person name="Pallen M.J."/>
        </authorList>
    </citation>
    <scope>NUCLEOTIDE SEQUENCE</scope>
    <source>
        <strain evidence="7">ChiHjej13B12-4958</strain>
    </source>
</reference>
<dbReference type="AlphaFoldDB" id="A0A9D2TQA3"/>
<evidence type="ECO:0000256" key="5">
    <source>
        <dbReference type="ARBA" id="ARBA00023163"/>
    </source>
</evidence>
<sequence length="196" mass="21556">MNHLKVVFAPGVVPGKWLGRFDERITGWQAAAAQSDDPLAHVLAGRADIALLRLPGGWEGMDDHRIDDAAMQRQGLHRVVLYDEQAGVVAPREHALEAVGENEMVRPADIEDEMLLYRGVDPAAVRENLEVVAANVGIVVAPRPLLRSVNRRGVIHRNLDGAGVSSIALVWRIDRDDEVIQQFVGICRGRRPSSSR</sequence>
<evidence type="ECO:0000256" key="4">
    <source>
        <dbReference type="ARBA" id="ARBA00023159"/>
    </source>
</evidence>
<keyword evidence="4" id="KW-0010">Activator</keyword>
<evidence type="ECO:0000313" key="7">
    <source>
        <dbReference type="EMBL" id="HJC85155.1"/>
    </source>
</evidence>